<evidence type="ECO:0000313" key="2">
    <source>
        <dbReference type="EMBL" id="MBK1787249.1"/>
    </source>
</evidence>
<proteinExistence type="predicted"/>
<name>A0A934QXB5_9PSEU</name>
<dbReference type="SUPFAM" id="SSF50331">
    <property type="entry name" value="MOP-like"/>
    <property type="match status" value="1"/>
</dbReference>
<dbReference type="InterPro" id="IPR008995">
    <property type="entry name" value="Mo/tungstate-bd_C_term_dom"/>
</dbReference>
<dbReference type="GO" id="GO:0022857">
    <property type="term" value="F:transmembrane transporter activity"/>
    <property type="evidence" value="ECO:0007669"/>
    <property type="project" value="InterPro"/>
</dbReference>
<dbReference type="InterPro" id="IPR013611">
    <property type="entry name" value="Transp-assoc_OB_typ2"/>
</dbReference>
<evidence type="ECO:0000259" key="1">
    <source>
        <dbReference type="Pfam" id="PF08402"/>
    </source>
</evidence>
<dbReference type="InterPro" id="IPR012340">
    <property type="entry name" value="NA-bd_OB-fold"/>
</dbReference>
<dbReference type="GO" id="GO:0043190">
    <property type="term" value="C:ATP-binding cassette (ABC) transporter complex"/>
    <property type="evidence" value="ECO:0007669"/>
    <property type="project" value="InterPro"/>
</dbReference>
<accession>A0A934QXB5</accession>
<dbReference type="Pfam" id="PF08402">
    <property type="entry name" value="TOBE_2"/>
    <property type="match status" value="1"/>
</dbReference>
<feature type="domain" description="Transport-associated OB type 2" evidence="1">
    <location>
        <begin position="3"/>
        <end position="47"/>
    </location>
</feature>
<keyword evidence="3" id="KW-1185">Reference proteome</keyword>
<evidence type="ECO:0000313" key="3">
    <source>
        <dbReference type="Proteomes" id="UP000635245"/>
    </source>
</evidence>
<gene>
    <name evidence="2" type="ORF">JHE00_23250</name>
</gene>
<organism evidence="2 3">
    <name type="scientific">Prauserella cavernicola</name>
    <dbReference type="NCBI Taxonomy" id="2800127"/>
    <lineage>
        <taxon>Bacteria</taxon>
        <taxon>Bacillati</taxon>
        <taxon>Actinomycetota</taxon>
        <taxon>Actinomycetes</taxon>
        <taxon>Pseudonocardiales</taxon>
        <taxon>Pseudonocardiaceae</taxon>
        <taxon>Prauserella</taxon>
    </lineage>
</organism>
<dbReference type="EMBL" id="JAENJH010000006">
    <property type="protein sequence ID" value="MBK1787249.1"/>
    <property type="molecule type" value="Genomic_DNA"/>
</dbReference>
<comment type="caution">
    <text evidence="2">The sequence shown here is derived from an EMBL/GenBank/DDBJ whole genome shotgun (WGS) entry which is preliminary data.</text>
</comment>
<dbReference type="RefSeq" id="WP_200321665.1">
    <property type="nucleotide sequence ID" value="NZ_JAENJH010000006.1"/>
</dbReference>
<sequence length="106" mass="11067">MRLGVRAEHITISAEDSGDGLAAEIVSVERLGAETLLGFRLGQADGRTGVSDSTRSDVHLARISGTSSLEPGTACRVQPAFELASWFDAESGLRLTPDERVGALAG</sequence>
<protein>
    <submittedName>
        <fullName evidence="2">TOBE domain-containing protein</fullName>
    </submittedName>
</protein>
<dbReference type="GO" id="GO:0005524">
    <property type="term" value="F:ATP binding"/>
    <property type="evidence" value="ECO:0007669"/>
    <property type="project" value="InterPro"/>
</dbReference>
<dbReference type="Gene3D" id="2.40.50.140">
    <property type="entry name" value="Nucleic acid-binding proteins"/>
    <property type="match status" value="1"/>
</dbReference>
<reference evidence="2" key="1">
    <citation type="submission" date="2020-12" db="EMBL/GenBank/DDBJ databases">
        <title>Prauserella sp. ASG 168, a novel actinomycete isolated from cave rock.</title>
        <authorList>
            <person name="Suriyachadkun C."/>
        </authorList>
    </citation>
    <scope>NUCLEOTIDE SEQUENCE</scope>
    <source>
        <strain evidence="2">ASG 168</strain>
    </source>
</reference>
<dbReference type="Proteomes" id="UP000635245">
    <property type="component" value="Unassembled WGS sequence"/>
</dbReference>
<dbReference type="AlphaFoldDB" id="A0A934QXB5"/>